<keyword evidence="4 7" id="KW-0456">Lyase</keyword>
<dbReference type="FunFam" id="3.20.20.10:FF:000003">
    <property type="entry name" value="Diaminopimelate decarboxylase"/>
    <property type="match status" value="1"/>
</dbReference>
<evidence type="ECO:0000256" key="4">
    <source>
        <dbReference type="ARBA" id="ARBA00023239"/>
    </source>
</evidence>
<evidence type="ECO:0000256" key="1">
    <source>
        <dbReference type="ARBA" id="ARBA00001933"/>
    </source>
</evidence>
<feature type="domain" description="Orn/DAP/Arg decarboxylase 2 N-terminal" evidence="6">
    <location>
        <begin position="44"/>
        <end position="298"/>
    </location>
</feature>
<evidence type="ECO:0000256" key="3">
    <source>
        <dbReference type="ARBA" id="ARBA00022898"/>
    </source>
</evidence>
<dbReference type="GO" id="GO:0008836">
    <property type="term" value="F:diaminopimelate decarboxylase activity"/>
    <property type="evidence" value="ECO:0007669"/>
    <property type="project" value="UniProtKB-EC"/>
</dbReference>
<evidence type="ECO:0000313" key="7">
    <source>
        <dbReference type="EMBL" id="VAW35569.1"/>
    </source>
</evidence>
<dbReference type="PRINTS" id="PR01179">
    <property type="entry name" value="ODADCRBXLASE"/>
</dbReference>
<dbReference type="Gene3D" id="2.40.37.10">
    <property type="entry name" value="Lyase, Ornithine Decarboxylase, Chain A, domain 1"/>
    <property type="match status" value="1"/>
</dbReference>
<dbReference type="PRINTS" id="PR01181">
    <property type="entry name" value="DAPDCRBXLASE"/>
</dbReference>
<keyword evidence="3" id="KW-0663">Pyridoxal phosphate</keyword>
<evidence type="ECO:0000259" key="6">
    <source>
        <dbReference type="Pfam" id="PF02784"/>
    </source>
</evidence>
<comment type="cofactor">
    <cofactor evidence="1">
        <name>pyridoxal 5'-phosphate</name>
        <dbReference type="ChEBI" id="CHEBI:597326"/>
    </cofactor>
</comment>
<dbReference type="InterPro" id="IPR009006">
    <property type="entry name" value="Ala_racemase/Decarboxylase_C"/>
</dbReference>
<proteinExistence type="inferred from homology"/>
<dbReference type="Pfam" id="PF00278">
    <property type="entry name" value="Orn_DAP_Arg_deC"/>
    <property type="match status" value="1"/>
</dbReference>
<dbReference type="Gene3D" id="3.20.20.10">
    <property type="entry name" value="Alanine racemase"/>
    <property type="match status" value="1"/>
</dbReference>
<dbReference type="EMBL" id="UOEU01000592">
    <property type="protein sequence ID" value="VAW35569.1"/>
    <property type="molecule type" value="Genomic_DNA"/>
</dbReference>
<dbReference type="InterPro" id="IPR022644">
    <property type="entry name" value="De-COase2_N"/>
</dbReference>
<accession>A0A3B0VFH1</accession>
<name>A0A3B0VFH1_9ZZZZ</name>
<protein>
    <submittedName>
        <fullName evidence="7">Diaminopimelate decarboxylase</fullName>
        <ecNumber evidence="7">4.1.1.20</ecNumber>
    </submittedName>
</protein>
<dbReference type="CDD" id="cd06828">
    <property type="entry name" value="PLPDE_III_DapDC"/>
    <property type="match status" value="1"/>
</dbReference>
<dbReference type="Pfam" id="PF02784">
    <property type="entry name" value="Orn_Arg_deC_N"/>
    <property type="match status" value="1"/>
</dbReference>
<keyword evidence="2" id="KW-0210">Decarboxylase</keyword>
<dbReference type="EC" id="4.1.1.20" evidence="7"/>
<dbReference type="PROSITE" id="PS00878">
    <property type="entry name" value="ODR_DC_2_1"/>
    <property type="match status" value="1"/>
</dbReference>
<dbReference type="InterPro" id="IPR029066">
    <property type="entry name" value="PLP-binding_barrel"/>
</dbReference>
<sequence length="438" mass="46924">MSVNNPPTNRGFHYQNNQLYCEDVRLADLAAAVGTPVYVYSQATILAQARAYLANAPANSLVCYAVKANGNPAILKLLAAAGLGADVTSGGELFLAQHAGFAPEKIIYSGVGKLRHEIEAALNANIHALHVESAMELELVAEIAAVRQQIVPIGVRVNPDIQVETHPHISTGAAQHKFGVSPETAVSLFHFAAQHPWLKPVGLATHIGSQIKAIEPFKASANFLVGLADELSSSGIRLDYLDVGGGLGVEYEGSKWRVASGESDNQALLIEAWVRAVSEPVQAAGYGLVMEPGRSVMAAAGMLLTQVVYTKVVSTKPQGKKQFAIVDAAMNDLLRPVLYSAYHEILPLDLPQRDRGKEVVYDVVGPICETSDFLAKERPLPSLTPGDLLAISHAGAYGFAMSSNYNGRLRPAETLVSGQHHHPIRQRQTYQHLLDGVA</sequence>
<dbReference type="PANTHER" id="PTHR43727">
    <property type="entry name" value="DIAMINOPIMELATE DECARBOXYLASE"/>
    <property type="match status" value="1"/>
</dbReference>
<feature type="domain" description="Orn/DAP/Arg decarboxylase 2 C-terminal" evidence="5">
    <location>
        <begin position="38"/>
        <end position="395"/>
    </location>
</feature>
<gene>
    <name evidence="7" type="ORF">MNBD_CHLOROFLEXI01-3317</name>
</gene>
<organism evidence="7">
    <name type="scientific">hydrothermal vent metagenome</name>
    <dbReference type="NCBI Taxonomy" id="652676"/>
    <lineage>
        <taxon>unclassified sequences</taxon>
        <taxon>metagenomes</taxon>
        <taxon>ecological metagenomes</taxon>
    </lineage>
</organism>
<dbReference type="AlphaFoldDB" id="A0A3B0VFH1"/>
<dbReference type="InterPro" id="IPR000183">
    <property type="entry name" value="Orn/DAP/Arg_de-COase"/>
</dbReference>
<evidence type="ECO:0000259" key="5">
    <source>
        <dbReference type="Pfam" id="PF00278"/>
    </source>
</evidence>
<dbReference type="HAMAP" id="MF_02120">
    <property type="entry name" value="LysA"/>
    <property type="match status" value="1"/>
</dbReference>
<dbReference type="GO" id="GO:0009089">
    <property type="term" value="P:lysine biosynthetic process via diaminopimelate"/>
    <property type="evidence" value="ECO:0007669"/>
    <property type="project" value="InterPro"/>
</dbReference>
<dbReference type="NCBIfam" id="TIGR01048">
    <property type="entry name" value="lysA"/>
    <property type="match status" value="1"/>
</dbReference>
<dbReference type="SUPFAM" id="SSF50621">
    <property type="entry name" value="Alanine racemase C-terminal domain-like"/>
    <property type="match status" value="1"/>
</dbReference>
<dbReference type="PANTHER" id="PTHR43727:SF2">
    <property type="entry name" value="GROUP IV DECARBOXYLASE"/>
    <property type="match status" value="1"/>
</dbReference>
<dbReference type="InterPro" id="IPR022653">
    <property type="entry name" value="De-COase2_pyr-phos_BS"/>
</dbReference>
<reference evidence="7" key="1">
    <citation type="submission" date="2018-06" db="EMBL/GenBank/DDBJ databases">
        <authorList>
            <person name="Zhirakovskaya E."/>
        </authorList>
    </citation>
    <scope>NUCLEOTIDE SEQUENCE</scope>
</reference>
<evidence type="ECO:0000256" key="2">
    <source>
        <dbReference type="ARBA" id="ARBA00022793"/>
    </source>
</evidence>
<dbReference type="InterPro" id="IPR022643">
    <property type="entry name" value="De-COase2_C"/>
</dbReference>
<dbReference type="SUPFAM" id="SSF51419">
    <property type="entry name" value="PLP-binding barrel"/>
    <property type="match status" value="1"/>
</dbReference>
<dbReference type="InterPro" id="IPR002986">
    <property type="entry name" value="DAP_deCOOHase_LysA"/>
</dbReference>